<feature type="compositionally biased region" description="Basic and acidic residues" evidence="2">
    <location>
        <begin position="1035"/>
        <end position="1049"/>
    </location>
</feature>
<accession>A0A1F8A6Z0</accession>
<evidence type="ECO:0000256" key="1">
    <source>
        <dbReference type="ARBA" id="ARBA00007797"/>
    </source>
</evidence>
<feature type="compositionally biased region" description="Acidic residues" evidence="2">
    <location>
        <begin position="984"/>
        <end position="1014"/>
    </location>
</feature>
<feature type="compositionally biased region" description="Basic residues" evidence="2">
    <location>
        <begin position="591"/>
        <end position="611"/>
    </location>
</feature>
<feature type="region of interest" description="Disordered" evidence="2">
    <location>
        <begin position="1"/>
        <end position="277"/>
    </location>
</feature>
<dbReference type="AlphaFoldDB" id="A0A1F8A6Z0"/>
<feature type="compositionally biased region" description="Acidic residues" evidence="2">
    <location>
        <begin position="1021"/>
        <end position="1034"/>
    </location>
</feature>
<dbReference type="RefSeq" id="XP_022391267.1">
    <property type="nucleotide sequence ID" value="XM_022531321.1"/>
</dbReference>
<feature type="region of interest" description="Disordered" evidence="2">
    <location>
        <begin position="944"/>
        <end position="1102"/>
    </location>
</feature>
<evidence type="ECO:0000259" key="3">
    <source>
        <dbReference type="Pfam" id="PF03914"/>
    </source>
</evidence>
<feature type="compositionally biased region" description="Basic and acidic residues" evidence="2">
    <location>
        <begin position="100"/>
        <end position="131"/>
    </location>
</feature>
<feature type="compositionally biased region" description="Acidic residues" evidence="2">
    <location>
        <begin position="193"/>
        <end position="249"/>
    </location>
</feature>
<reference evidence="4 5" key="1">
    <citation type="journal article" date="2016" name="Genome Biol. Evol.">
        <title>Draft genome sequence of an aflatoxigenic Aspergillus species, A. bombycis.</title>
        <authorList>
            <person name="Moore G.G."/>
            <person name="Mack B.M."/>
            <person name="Beltz S.B."/>
            <person name="Gilbert M.K."/>
        </authorList>
    </citation>
    <scope>NUCLEOTIDE SEQUENCE [LARGE SCALE GENOMIC DNA]</scope>
    <source>
        <strain evidence="5">NRRL 26010</strain>
    </source>
</reference>
<keyword evidence="5" id="KW-1185">Reference proteome</keyword>
<dbReference type="STRING" id="109264.A0A1F8A6Z0"/>
<dbReference type="GeneID" id="34447581"/>
<feature type="compositionally biased region" description="Basic and acidic residues" evidence="2">
    <location>
        <begin position="808"/>
        <end position="820"/>
    </location>
</feature>
<dbReference type="PANTHER" id="PTHR12048:SF0">
    <property type="entry name" value="CCAAT_ENHANCER-BINDING PROTEIN ZETA"/>
    <property type="match status" value="1"/>
</dbReference>
<feature type="compositionally biased region" description="Basic and acidic residues" evidence="2">
    <location>
        <begin position="80"/>
        <end position="93"/>
    </location>
</feature>
<evidence type="ECO:0000313" key="5">
    <source>
        <dbReference type="Proteomes" id="UP000179179"/>
    </source>
</evidence>
<dbReference type="InterPro" id="IPR040155">
    <property type="entry name" value="CEBPZ/Mak21-like"/>
</dbReference>
<dbReference type="PANTHER" id="PTHR12048">
    <property type="entry name" value="CCAAT-BINDING FACTOR-RELATED"/>
    <property type="match status" value="1"/>
</dbReference>
<feature type="compositionally biased region" description="Basic and acidic residues" evidence="2">
    <location>
        <begin position="169"/>
        <end position="179"/>
    </location>
</feature>
<dbReference type="Pfam" id="PF03914">
    <property type="entry name" value="CBF"/>
    <property type="match status" value="1"/>
</dbReference>
<comment type="similarity">
    <text evidence="1">Belongs to the CBF/MAK21 family.</text>
</comment>
<sequence length="1125" mass="125505">MAKGKGKRSSGATAVAPEGGVNDSNTGADAVPQFEESAFAGLRQKIEQRLKNQNAAKQKPKNNKKAAPNDTPNKNNEAPPKPDTRRADTDKNNKGKKRDRNGEVIAREDKNASGKEKSSKSKEADQSDALRQEILALGGTEEDYNMLAGVDSESEVEDAKNTSKGSGSKSEEDALRKELSGILAAAGQVVPDDIADDEEDEAGQDEDDEEVEDDNEEEDEDMEDDEADIDAGDDNDSGEEDQESSDEDVPPTPVAKETKKEKAKVSAEPPLPKEYSKLTVPPRSDWFMTELPSISAKHANTLPKHLIDRVHTYAVSLLEEESNMYSEAQKTLASSSHKFYTTIMSTGTLSDKISALTLAIQESPVHNTKSLENLIALGKKRSRAQAVEVLRTLKDMFAQGTLLPNDRRLRSFANQPSLMAAFQGAGSKWSEGDALPNGLQKRHLIVWAFENFVKEQYFEVLKILEVWCNDEIEFSRSRAVSYVYELLKEKPEQETNLLRLLVNKLGDTAKKIASRASYLLLQLEQAHPLMKPTIIKAVEEVLFRPGQSQHAKYYAIITLNQTVLSTREEQVAAQLLDIYFALFVAFLKPTKKNKPSKKHGKNGKLNRKAQKALKEEEKGQAQHEEMQEKLTSGVLTGVNRAYPFTSSDSERLAKHVDTLFRITHSSNFNTSIQALMLIQQLTSSHQIAADRFYRTLYESLLDPRLATSSKQALYLNLLFKALKSDVNARRVKAFVKRIIQVLGLHQPAFICGVMYLIRELEKTFSSLNSLYDQPEDNESDEEEVFRDVPDEDDEAQEQPEAQPKKPSSRYDPRKRDPEHSNADKTCLWELVTALFVTFPSVRFGQCGSAVRTQDYERKAGYDDTHIDALPRPLCLQDAEGSAATRGASIMQPLAGSDAQDRLVSGIKQTQDVPLNSEAFWKKTSDEVAAEDVFFHEYFNRVEKDKDKSRKKAKDPVEHAEEDGELSDAESEIWKALVDSKPEVEGADSDDDLDLDDLESAYDQDEDEEAEESGDEGVIFNDESDVDMDDFEEEASEKPATKSKAKKAEDTFDEDDDFNMDVSDDEAFLDSDEDLPSDVELGGGVELPKEDDKSDQKKKKRKLKHLPTFASADDYAALLAGEDEGM</sequence>
<dbReference type="EMBL" id="LYCR01000022">
    <property type="protein sequence ID" value="OGM47550.1"/>
    <property type="molecule type" value="Genomic_DNA"/>
</dbReference>
<feature type="region of interest" description="Disordered" evidence="2">
    <location>
        <begin position="591"/>
        <end position="629"/>
    </location>
</feature>
<feature type="region of interest" description="Disordered" evidence="2">
    <location>
        <begin position="771"/>
        <end position="820"/>
    </location>
</feature>
<feature type="domain" description="CCAAT-binding factor" evidence="3">
    <location>
        <begin position="671"/>
        <end position="842"/>
    </location>
</feature>
<proteinExistence type="inferred from homology"/>
<dbReference type="InterPro" id="IPR016024">
    <property type="entry name" value="ARM-type_fold"/>
</dbReference>
<feature type="compositionally biased region" description="Basic and acidic residues" evidence="2">
    <location>
        <begin position="256"/>
        <end position="265"/>
    </location>
</feature>
<feature type="compositionally biased region" description="Acidic residues" evidence="2">
    <location>
        <begin position="773"/>
        <end position="797"/>
    </location>
</feature>
<feature type="compositionally biased region" description="Basic and acidic residues" evidence="2">
    <location>
        <begin position="612"/>
        <end position="628"/>
    </location>
</feature>
<feature type="compositionally biased region" description="Low complexity" evidence="2">
    <location>
        <begin position="65"/>
        <end position="76"/>
    </location>
</feature>
<feature type="compositionally biased region" description="Acidic residues" evidence="2">
    <location>
        <begin position="959"/>
        <end position="970"/>
    </location>
</feature>
<feature type="compositionally biased region" description="Basic and acidic residues" evidence="2">
    <location>
        <begin position="944"/>
        <end position="958"/>
    </location>
</feature>
<dbReference type="SUPFAM" id="SSF48371">
    <property type="entry name" value="ARM repeat"/>
    <property type="match status" value="1"/>
</dbReference>
<dbReference type="OrthoDB" id="28947at2759"/>
<feature type="compositionally biased region" description="Acidic residues" evidence="2">
    <location>
        <begin position="1050"/>
        <end position="1076"/>
    </location>
</feature>
<name>A0A1F8A6Z0_9EURO</name>
<dbReference type="InterPro" id="IPR005612">
    <property type="entry name" value="CCAAT-binding_factor"/>
</dbReference>
<dbReference type="Proteomes" id="UP000179179">
    <property type="component" value="Unassembled WGS sequence"/>
</dbReference>
<comment type="caution">
    <text evidence="4">The sequence shown here is derived from an EMBL/GenBank/DDBJ whole genome shotgun (WGS) entry which is preliminary data.</text>
</comment>
<evidence type="ECO:0000256" key="2">
    <source>
        <dbReference type="SAM" id="MobiDB-lite"/>
    </source>
</evidence>
<evidence type="ECO:0000313" key="4">
    <source>
        <dbReference type="EMBL" id="OGM47550.1"/>
    </source>
</evidence>
<organism evidence="4 5">
    <name type="scientific">Aspergillus bombycis</name>
    <dbReference type="NCBI Taxonomy" id="109264"/>
    <lineage>
        <taxon>Eukaryota</taxon>
        <taxon>Fungi</taxon>
        <taxon>Dikarya</taxon>
        <taxon>Ascomycota</taxon>
        <taxon>Pezizomycotina</taxon>
        <taxon>Eurotiomycetes</taxon>
        <taxon>Eurotiomycetidae</taxon>
        <taxon>Eurotiales</taxon>
        <taxon>Aspergillaceae</taxon>
        <taxon>Aspergillus</taxon>
    </lineage>
</organism>
<gene>
    <name evidence="4" type="ORF">ABOM_004191</name>
</gene>
<protein>
    <submittedName>
        <fullName evidence="4">CCAAT-box-binding transcription factor</fullName>
    </submittedName>
</protein>
<dbReference type="GO" id="GO:0005634">
    <property type="term" value="C:nucleus"/>
    <property type="evidence" value="ECO:0007669"/>
    <property type="project" value="UniProtKB-ARBA"/>
</dbReference>